<dbReference type="SUPFAM" id="SSF46565">
    <property type="entry name" value="Chaperone J-domain"/>
    <property type="match status" value="1"/>
</dbReference>
<name>A0A7W8EF70_9ACTN</name>
<dbReference type="AlphaFoldDB" id="A0A7W8EF70"/>
<dbReference type="InterPro" id="IPR011990">
    <property type="entry name" value="TPR-like_helical_dom_sf"/>
</dbReference>
<keyword evidence="1" id="KW-0472">Membrane</keyword>
<accession>A0A7W8EF70</accession>
<evidence type="ECO:0000256" key="1">
    <source>
        <dbReference type="SAM" id="Phobius"/>
    </source>
</evidence>
<feature type="domain" description="J" evidence="2">
    <location>
        <begin position="3"/>
        <end position="72"/>
    </location>
</feature>
<protein>
    <submittedName>
        <fullName evidence="3">Tetratricopeptide (TPR) repeat protein</fullName>
    </submittedName>
</protein>
<feature type="transmembrane region" description="Helical" evidence="1">
    <location>
        <begin position="308"/>
        <end position="326"/>
    </location>
</feature>
<comment type="caution">
    <text evidence="3">The sequence shown here is derived from an EMBL/GenBank/DDBJ whole genome shotgun (WGS) entry which is preliminary data.</text>
</comment>
<keyword evidence="1" id="KW-0812">Transmembrane</keyword>
<dbReference type="InterPro" id="IPR001623">
    <property type="entry name" value="DnaJ_domain"/>
</dbReference>
<dbReference type="InterPro" id="IPR036869">
    <property type="entry name" value="J_dom_sf"/>
</dbReference>
<reference evidence="3 4" key="1">
    <citation type="submission" date="2020-08" db="EMBL/GenBank/DDBJ databases">
        <title>Genomic Encyclopedia of Type Strains, Phase IV (KMG-IV): sequencing the most valuable type-strain genomes for metagenomic binning, comparative biology and taxonomic classification.</title>
        <authorList>
            <person name="Goeker M."/>
        </authorList>
    </citation>
    <scope>NUCLEOTIDE SEQUENCE [LARGE SCALE GENOMIC DNA]</scope>
    <source>
        <strain evidence="3 4">DSM 45385</strain>
    </source>
</reference>
<dbReference type="Proteomes" id="UP000568380">
    <property type="component" value="Unassembled WGS sequence"/>
</dbReference>
<dbReference type="SUPFAM" id="SSF48452">
    <property type="entry name" value="TPR-like"/>
    <property type="match status" value="1"/>
</dbReference>
<gene>
    <name evidence="3" type="ORF">HNR40_001631</name>
</gene>
<keyword evidence="4" id="KW-1185">Reference proteome</keyword>
<evidence type="ECO:0000313" key="4">
    <source>
        <dbReference type="Proteomes" id="UP000568380"/>
    </source>
</evidence>
<dbReference type="Gene3D" id="1.25.40.10">
    <property type="entry name" value="Tetratricopeptide repeat domain"/>
    <property type="match status" value="1"/>
</dbReference>
<organism evidence="3 4">
    <name type="scientific">Nonomuraea endophytica</name>
    <dbReference type="NCBI Taxonomy" id="714136"/>
    <lineage>
        <taxon>Bacteria</taxon>
        <taxon>Bacillati</taxon>
        <taxon>Actinomycetota</taxon>
        <taxon>Actinomycetes</taxon>
        <taxon>Streptosporangiales</taxon>
        <taxon>Streptosporangiaceae</taxon>
        <taxon>Nonomuraea</taxon>
    </lineage>
</organism>
<keyword evidence="1" id="KW-1133">Transmembrane helix</keyword>
<feature type="transmembrane region" description="Helical" evidence="1">
    <location>
        <begin position="332"/>
        <end position="351"/>
    </location>
</feature>
<dbReference type="PROSITE" id="PS50076">
    <property type="entry name" value="DNAJ_2"/>
    <property type="match status" value="1"/>
</dbReference>
<evidence type="ECO:0000259" key="2">
    <source>
        <dbReference type="PROSITE" id="PS50076"/>
    </source>
</evidence>
<dbReference type="RefSeq" id="WP_184959528.1">
    <property type="nucleotide sequence ID" value="NZ_JACHIN010000002.1"/>
</dbReference>
<proteinExistence type="predicted"/>
<dbReference type="EMBL" id="JACHIN010000002">
    <property type="protein sequence ID" value="MBB5076167.1"/>
    <property type="molecule type" value="Genomic_DNA"/>
</dbReference>
<dbReference type="Gene3D" id="1.10.287.110">
    <property type="entry name" value="DnaJ domain"/>
    <property type="match status" value="1"/>
</dbReference>
<evidence type="ECO:0000313" key="3">
    <source>
        <dbReference type="EMBL" id="MBB5076167.1"/>
    </source>
</evidence>
<sequence>MDNYYAIVGAERNDPADVIKKKITNELRQWQKRTNSSDLSKRQEAEQKVALLTKAREILLDDARRKGYDIQLDAFLAAGGGAQAPVTASSGSGDWLQQARDHLAVGDYNSAAYCGREARNTLGASAEVWSILARANAGLGNLSEALYEAQQAASLDVANPDRQLELGGVYEELEQWDRALSCYEQVNRLTGGSEEADLGIAGSLANQGRYAQAIPVLEKLHLHGSNKRMAAYYLADVLLAYAETIPVAKQEDGYYITTAEEIAQTRAVLNRVKTLSDDEQIMLRVIDQEQYLATMETKQLYGVTGWKVTKTVILWAVIAFVIAGILSNAGTGGFFLGVLLGGGVAWLRIHLQIRNHYLPRWRINAMIVRGRL</sequence>